<evidence type="ECO:0000256" key="3">
    <source>
        <dbReference type="ARBA" id="ARBA00022516"/>
    </source>
</evidence>
<name>B6JVN8_SCHJY</name>
<dbReference type="GO" id="GO:0005789">
    <property type="term" value="C:endoplasmic reticulum membrane"/>
    <property type="evidence" value="ECO:0007669"/>
    <property type="project" value="UniProtKB-SubCell"/>
</dbReference>
<protein>
    <submittedName>
        <fullName evidence="14">Erg28 protein</fullName>
    </submittedName>
</protein>
<keyword evidence="16" id="KW-1185">Reference proteome</keyword>
<dbReference type="PANTHER" id="PTHR15451">
    <property type="entry name" value="ERGOSTEROL BIOSYNTHETIC PROTEIN 28-RELATED"/>
    <property type="match status" value="1"/>
</dbReference>
<feature type="transmembrane region" description="Helical" evidence="13">
    <location>
        <begin position="78"/>
        <end position="96"/>
    </location>
</feature>
<gene>
    <name evidence="15" type="primary">erg28</name>
    <name evidence="14" type="ORF">SJAG_00453</name>
</gene>
<feature type="transmembrane region" description="Helical" evidence="13">
    <location>
        <begin position="108"/>
        <end position="126"/>
    </location>
</feature>
<comment type="subcellular location">
    <subcellularLocation>
        <location evidence="1">Endoplasmic reticulum membrane</location>
        <topology evidence="1">Multi-pass membrane protein</topology>
    </subcellularLocation>
</comment>
<reference evidence="14 16" key="1">
    <citation type="journal article" date="2011" name="Science">
        <title>Comparative functional genomics of the fission yeasts.</title>
        <authorList>
            <person name="Rhind N."/>
            <person name="Chen Z."/>
            <person name="Yassour M."/>
            <person name="Thompson D.A."/>
            <person name="Haas B.J."/>
            <person name="Habib N."/>
            <person name="Wapinski I."/>
            <person name="Roy S."/>
            <person name="Lin M.F."/>
            <person name="Heiman D.I."/>
            <person name="Young S.K."/>
            <person name="Furuya K."/>
            <person name="Guo Y."/>
            <person name="Pidoux A."/>
            <person name="Chen H.M."/>
            <person name="Robbertse B."/>
            <person name="Goldberg J.M."/>
            <person name="Aoki K."/>
            <person name="Bayne E.H."/>
            <person name="Berlin A.M."/>
            <person name="Desjardins C.A."/>
            <person name="Dobbs E."/>
            <person name="Dukaj L."/>
            <person name="Fan L."/>
            <person name="FitzGerald M.G."/>
            <person name="French C."/>
            <person name="Gujja S."/>
            <person name="Hansen K."/>
            <person name="Keifenheim D."/>
            <person name="Levin J.Z."/>
            <person name="Mosher R.A."/>
            <person name="Mueller C.A."/>
            <person name="Pfiffner J."/>
            <person name="Priest M."/>
            <person name="Russ C."/>
            <person name="Smialowska A."/>
            <person name="Swoboda P."/>
            <person name="Sykes S.M."/>
            <person name="Vaughn M."/>
            <person name="Vengrova S."/>
            <person name="Yoder R."/>
            <person name="Zeng Q."/>
            <person name="Allshire R."/>
            <person name="Baulcombe D."/>
            <person name="Birren B.W."/>
            <person name="Brown W."/>
            <person name="Ekwall K."/>
            <person name="Kellis M."/>
            <person name="Leatherwood J."/>
            <person name="Levin H."/>
            <person name="Margalit H."/>
            <person name="Martienssen R."/>
            <person name="Nieduszynski C.A."/>
            <person name="Spatafora J.W."/>
            <person name="Friedman N."/>
            <person name="Dalgaard J.Z."/>
            <person name="Baumann P."/>
            <person name="Niki H."/>
            <person name="Regev A."/>
            <person name="Nusbaum C."/>
        </authorList>
    </citation>
    <scope>NUCLEOTIDE SEQUENCE [LARGE SCALE GENOMIC DNA]</scope>
    <source>
        <strain evidence="16">yFS275 / FY16936</strain>
    </source>
</reference>
<keyword evidence="12" id="KW-0753">Steroid metabolism</keyword>
<dbReference type="Proteomes" id="UP000001744">
    <property type="component" value="Unassembled WGS sequence"/>
</dbReference>
<dbReference type="GO" id="GO:0030674">
    <property type="term" value="F:protein-macromolecule adaptor activity"/>
    <property type="evidence" value="ECO:0000318"/>
    <property type="project" value="GO_Central"/>
</dbReference>
<evidence type="ECO:0000256" key="9">
    <source>
        <dbReference type="ARBA" id="ARBA00023098"/>
    </source>
</evidence>
<dbReference type="GO" id="GO:0016126">
    <property type="term" value="P:sterol biosynthetic process"/>
    <property type="evidence" value="ECO:0007669"/>
    <property type="project" value="UniProtKB-KW"/>
</dbReference>
<evidence type="ECO:0000313" key="16">
    <source>
        <dbReference type="Proteomes" id="UP000001744"/>
    </source>
</evidence>
<evidence type="ECO:0000313" key="15">
    <source>
        <dbReference type="JaponicusDB" id="SJAG_00453"/>
    </source>
</evidence>
<evidence type="ECO:0000256" key="4">
    <source>
        <dbReference type="ARBA" id="ARBA00022692"/>
    </source>
</evidence>
<keyword evidence="11" id="KW-1207">Sterol metabolism</keyword>
<evidence type="ECO:0000256" key="10">
    <source>
        <dbReference type="ARBA" id="ARBA00023136"/>
    </source>
</evidence>
<accession>B6JVN8</accession>
<dbReference type="PANTHER" id="PTHR15451:SF19">
    <property type="entry name" value="ERGOSTEROL BIOSYNTHETIC PROTEIN 28 HOMOLOG"/>
    <property type="match status" value="1"/>
</dbReference>
<evidence type="ECO:0000256" key="8">
    <source>
        <dbReference type="ARBA" id="ARBA00023011"/>
    </source>
</evidence>
<dbReference type="HOGENOM" id="CLU_114589_0_0_1"/>
<evidence type="ECO:0000256" key="12">
    <source>
        <dbReference type="ARBA" id="ARBA00023221"/>
    </source>
</evidence>
<feature type="transmembrane region" description="Helical" evidence="13">
    <location>
        <begin position="16"/>
        <end position="34"/>
    </location>
</feature>
<dbReference type="eggNOG" id="KOG3455">
    <property type="taxonomic scope" value="Eukaryota"/>
</dbReference>
<evidence type="ECO:0000256" key="5">
    <source>
        <dbReference type="ARBA" id="ARBA00022824"/>
    </source>
</evidence>
<keyword evidence="4 13" id="KW-0812">Transmembrane</keyword>
<evidence type="ECO:0000256" key="13">
    <source>
        <dbReference type="SAM" id="Phobius"/>
    </source>
</evidence>
<evidence type="ECO:0000256" key="11">
    <source>
        <dbReference type="ARBA" id="ARBA00023166"/>
    </source>
</evidence>
<dbReference type="VEuPathDB" id="FungiDB:SJAG_00453"/>
<evidence type="ECO:0000256" key="2">
    <source>
        <dbReference type="ARBA" id="ARBA00005377"/>
    </source>
</evidence>
<keyword evidence="7 13" id="KW-1133">Transmembrane helix</keyword>
<keyword evidence="3" id="KW-0444">Lipid biosynthesis</keyword>
<sequence length="138" mass="15451">MFSIINSLPAGLLPKWMFIVGLTAVFNTVQSFLTPKLTKRVYSNTNEVNGLQGRTFGIWTLTSAVVRLYGAFHLNDPHVYFLCQATYYIACLHFLLEWMAFRTTAMGPGLASPIIVSTMSIVWMALQKDAYVGKLASY</sequence>
<dbReference type="STRING" id="402676.B6JVN8"/>
<dbReference type="EMBL" id="KE651166">
    <property type="protein sequence ID" value="EEB05439.1"/>
    <property type="molecule type" value="Genomic_DNA"/>
</dbReference>
<keyword evidence="5" id="KW-0256">Endoplasmic reticulum</keyword>
<evidence type="ECO:0000313" key="14">
    <source>
        <dbReference type="EMBL" id="EEB05439.1"/>
    </source>
</evidence>
<dbReference type="JaponicusDB" id="SJAG_00453">
    <property type="gene designation" value="erg28"/>
</dbReference>
<evidence type="ECO:0000256" key="1">
    <source>
        <dbReference type="ARBA" id="ARBA00004477"/>
    </source>
</evidence>
<keyword evidence="6" id="KW-0752">Steroid biosynthesis</keyword>
<keyword evidence="10 13" id="KW-0472">Membrane</keyword>
<dbReference type="OMA" id="NIAIWTY"/>
<dbReference type="RefSeq" id="XP_002171732.1">
    <property type="nucleotide sequence ID" value="XM_002171696.1"/>
</dbReference>
<dbReference type="OrthoDB" id="6485510at2759"/>
<comment type="similarity">
    <text evidence="2">Belongs to the ERG28 family.</text>
</comment>
<dbReference type="GeneID" id="7047951"/>
<organism evidence="14 16">
    <name type="scientific">Schizosaccharomyces japonicus (strain yFS275 / FY16936)</name>
    <name type="common">Fission yeast</name>
    <dbReference type="NCBI Taxonomy" id="402676"/>
    <lineage>
        <taxon>Eukaryota</taxon>
        <taxon>Fungi</taxon>
        <taxon>Dikarya</taxon>
        <taxon>Ascomycota</taxon>
        <taxon>Taphrinomycotina</taxon>
        <taxon>Schizosaccharomycetes</taxon>
        <taxon>Schizosaccharomycetales</taxon>
        <taxon>Schizosaccharomycetaceae</taxon>
        <taxon>Schizosaccharomyces</taxon>
    </lineage>
</organism>
<dbReference type="GO" id="GO:0005783">
    <property type="term" value="C:endoplasmic reticulum"/>
    <property type="evidence" value="ECO:0000318"/>
    <property type="project" value="GO_Central"/>
</dbReference>
<keyword evidence="8" id="KW-0756">Sterol biosynthesis</keyword>
<evidence type="ECO:0000256" key="6">
    <source>
        <dbReference type="ARBA" id="ARBA00022955"/>
    </source>
</evidence>
<dbReference type="InterPro" id="IPR005352">
    <property type="entry name" value="Erg28"/>
</dbReference>
<proteinExistence type="inferred from homology"/>
<dbReference type="AlphaFoldDB" id="B6JVN8"/>
<dbReference type="Pfam" id="PF03694">
    <property type="entry name" value="Erg28"/>
    <property type="match status" value="1"/>
</dbReference>
<evidence type="ECO:0000256" key="7">
    <source>
        <dbReference type="ARBA" id="ARBA00022989"/>
    </source>
</evidence>
<keyword evidence="9" id="KW-0443">Lipid metabolism</keyword>